<gene>
    <name evidence="1" type="ORF">QFC24_006167</name>
</gene>
<accession>A0ACC2X5A5</accession>
<evidence type="ECO:0000313" key="1">
    <source>
        <dbReference type="EMBL" id="KAJ9118514.1"/>
    </source>
</evidence>
<sequence>MASPLSTSQGNQGQLDKTPENRLVKADAVVLPVKKLPLRYPPKQPGAAKKEDDALSMRTEASGDTGAGTDFRKILTTPSVQTAFWCSKTGLDIQSADYTESELPSGSPNDADKETTETLSAVWSDGKNTQ</sequence>
<organism evidence="1 2">
    <name type="scientific">Naganishia onofrii</name>
    <dbReference type="NCBI Taxonomy" id="1851511"/>
    <lineage>
        <taxon>Eukaryota</taxon>
        <taxon>Fungi</taxon>
        <taxon>Dikarya</taxon>
        <taxon>Basidiomycota</taxon>
        <taxon>Agaricomycotina</taxon>
        <taxon>Tremellomycetes</taxon>
        <taxon>Filobasidiales</taxon>
        <taxon>Filobasidiaceae</taxon>
        <taxon>Naganishia</taxon>
    </lineage>
</organism>
<name>A0ACC2X5A5_9TREE</name>
<reference evidence="1" key="1">
    <citation type="submission" date="2023-04" db="EMBL/GenBank/DDBJ databases">
        <title>Draft Genome sequencing of Naganishia species isolated from polar environments using Oxford Nanopore Technology.</title>
        <authorList>
            <person name="Leo P."/>
            <person name="Venkateswaran K."/>
        </authorList>
    </citation>
    <scope>NUCLEOTIDE SEQUENCE</scope>
    <source>
        <strain evidence="1">DBVPG 5303</strain>
    </source>
</reference>
<keyword evidence="2" id="KW-1185">Reference proteome</keyword>
<evidence type="ECO:0000313" key="2">
    <source>
        <dbReference type="Proteomes" id="UP001234202"/>
    </source>
</evidence>
<dbReference type="Proteomes" id="UP001234202">
    <property type="component" value="Unassembled WGS sequence"/>
</dbReference>
<dbReference type="EMBL" id="JASBWV010000028">
    <property type="protein sequence ID" value="KAJ9118514.1"/>
    <property type="molecule type" value="Genomic_DNA"/>
</dbReference>
<comment type="caution">
    <text evidence="1">The sequence shown here is derived from an EMBL/GenBank/DDBJ whole genome shotgun (WGS) entry which is preliminary data.</text>
</comment>
<protein>
    <submittedName>
        <fullName evidence="1">Uncharacterized protein</fullName>
    </submittedName>
</protein>
<proteinExistence type="predicted"/>